<dbReference type="HOGENOM" id="CLU_035226_0_0_7"/>
<accession>H8MLU2</accession>
<sequence length="467" mass="48005">MNHSVRRAAWAALVASALLVGGGACGGDDGAPDDNPSPDGGTQPDAGTPPDAGTKLPAEEGRALAVSNGGLIVVGSTEANLATTGVDLLVRRYTASGEVDTSFGTQGSVVLDFEGPAKGPISGQREQDDRADTVAVLADGSLLVAGFARGGNKTNSRDFAVVKLKPDGQLDTGFNKNGRSRLHFGEENSVNFVGTVRGILPLADGRFYVGGFLTKSDGLDEDFALIRYNADGSLDTTFKSAGSPSGSWIGGAYTDAESVQGMVLQGSSVVLAGGDHFAAVRITSSGSQDMTFGTAGIAKSEDGQAHALVARPNGGLLLAGERQDVKVGGEAHGVLKLVAYTADGKPDVTFGPAGVRELTAPAGVLDVVDVSGLRIQADGKILVFADVYAKPVLFRLLPNGDLDTSFGTDGMVRWPETQLAVPLFIRSTTGPKLAILGDRAFVTDANVFSPGYFPSENAYVLLESTGL</sequence>
<evidence type="ECO:0000256" key="1">
    <source>
        <dbReference type="SAM" id="MobiDB-lite"/>
    </source>
</evidence>
<keyword evidence="2" id="KW-0732">Signal</keyword>
<dbReference type="InParanoid" id="H8MLU2"/>
<keyword evidence="4" id="KW-1185">Reference proteome</keyword>
<dbReference type="eggNOG" id="COG2931">
    <property type="taxonomic scope" value="Bacteria"/>
</dbReference>
<feature type="chain" id="PRO_5003614276" description="Lipoprotein" evidence="2">
    <location>
        <begin position="27"/>
        <end position="467"/>
    </location>
</feature>
<dbReference type="EMBL" id="CP003389">
    <property type="protein sequence ID" value="AFE04580.1"/>
    <property type="molecule type" value="Genomic_DNA"/>
</dbReference>
<reference evidence="3 4" key="1">
    <citation type="journal article" date="2012" name="J. Bacteriol.">
        <title>Complete Genome Sequence of the Fruiting Myxobacterium Corallococcus coralloides DSM 2259.</title>
        <authorList>
            <person name="Huntley S."/>
            <person name="Zhang Y."/>
            <person name="Treuner-Lange A."/>
            <person name="Kneip S."/>
            <person name="Sensen C.W."/>
            <person name="Sogaard-Andersen L."/>
        </authorList>
    </citation>
    <scope>NUCLEOTIDE SEQUENCE [LARGE SCALE GENOMIC DNA]</scope>
    <source>
        <strain evidence="4">ATCC 25202 / DSM 2259 / NBRC 100086 / M2</strain>
    </source>
</reference>
<reference evidence="4" key="2">
    <citation type="submission" date="2012-03" db="EMBL/GenBank/DDBJ databases">
        <title>Genome sequence of the fruiting myxobacterium Corallococcus coralloides DSM 2259.</title>
        <authorList>
            <person name="Huntley S."/>
            <person name="Zhang Y."/>
            <person name="Treuner-Lange A."/>
            <person name="Sensen C.W."/>
            <person name="Sogaard-Andersen L."/>
        </authorList>
    </citation>
    <scope>NUCLEOTIDE SEQUENCE [LARGE SCALE GENOMIC DNA]</scope>
    <source>
        <strain evidence="4">ATCC 25202 / DSM 2259 / NBRC 100086 / M2</strain>
    </source>
</reference>
<dbReference type="InterPro" id="IPR013431">
    <property type="entry name" value="Delta_60_rpt"/>
</dbReference>
<evidence type="ECO:0000313" key="4">
    <source>
        <dbReference type="Proteomes" id="UP000007587"/>
    </source>
</evidence>
<dbReference type="Pfam" id="PF17164">
    <property type="entry name" value="DUF5122"/>
    <property type="match status" value="4"/>
</dbReference>
<dbReference type="PROSITE" id="PS51257">
    <property type="entry name" value="PROKAR_LIPOPROTEIN"/>
    <property type="match status" value="1"/>
</dbReference>
<protein>
    <recommendedName>
        <fullName evidence="5">Lipoprotein</fullName>
    </recommendedName>
</protein>
<dbReference type="SUPFAM" id="SSF101898">
    <property type="entry name" value="NHL repeat"/>
    <property type="match status" value="1"/>
</dbReference>
<feature type="region of interest" description="Disordered" evidence="1">
    <location>
        <begin position="25"/>
        <end position="55"/>
    </location>
</feature>
<dbReference type="RefSeq" id="WP_014395120.1">
    <property type="nucleotide sequence ID" value="NC_017030.1"/>
</dbReference>
<dbReference type="AlphaFoldDB" id="H8MLU2"/>
<dbReference type="KEGG" id="ccx:COCOR_02290"/>
<evidence type="ECO:0000313" key="3">
    <source>
        <dbReference type="EMBL" id="AFE04580.1"/>
    </source>
</evidence>
<dbReference type="NCBIfam" id="TIGR02608">
    <property type="entry name" value="delta_60_rpt"/>
    <property type="match status" value="6"/>
</dbReference>
<evidence type="ECO:0000256" key="2">
    <source>
        <dbReference type="SAM" id="SignalP"/>
    </source>
</evidence>
<gene>
    <name evidence="3" type="ordered locus">COCOR_02290</name>
</gene>
<proteinExistence type="predicted"/>
<feature type="signal peptide" evidence="2">
    <location>
        <begin position="1"/>
        <end position="26"/>
    </location>
</feature>
<organism evidence="3 4">
    <name type="scientific">Corallococcus coralloides (strain ATCC 25202 / DSM 2259 / NBRC 100086 / M2)</name>
    <name type="common">Myxococcus coralloides</name>
    <dbReference type="NCBI Taxonomy" id="1144275"/>
    <lineage>
        <taxon>Bacteria</taxon>
        <taxon>Pseudomonadati</taxon>
        <taxon>Myxococcota</taxon>
        <taxon>Myxococcia</taxon>
        <taxon>Myxococcales</taxon>
        <taxon>Cystobacterineae</taxon>
        <taxon>Myxococcaceae</taxon>
        <taxon>Corallococcus</taxon>
    </lineage>
</organism>
<dbReference type="Proteomes" id="UP000007587">
    <property type="component" value="Chromosome"/>
</dbReference>
<evidence type="ECO:0008006" key="5">
    <source>
        <dbReference type="Google" id="ProtNLM"/>
    </source>
</evidence>
<dbReference type="Gene3D" id="2.80.10.50">
    <property type="match status" value="2"/>
</dbReference>
<name>H8MLU2_CORCM</name>